<protein>
    <recommendedName>
        <fullName evidence="7">Ubiquitin carboxyl-terminal hydrolase</fullName>
        <ecNumber evidence="7">3.4.19.12</ecNumber>
    </recommendedName>
</protein>
<keyword evidence="10" id="KW-1185">Reference proteome</keyword>
<dbReference type="KEGG" id="kng:KNAG_0G01590"/>
<dbReference type="OrthoDB" id="4064762at2759"/>
<dbReference type="PROSITE" id="PS00972">
    <property type="entry name" value="USP_1"/>
    <property type="match status" value="1"/>
</dbReference>
<dbReference type="STRING" id="1071383.J7S0Y5"/>
<dbReference type="Gene3D" id="3.90.70.10">
    <property type="entry name" value="Cysteine proteinases"/>
    <property type="match status" value="1"/>
</dbReference>
<dbReference type="InterPro" id="IPR038765">
    <property type="entry name" value="Papain-like_cys_pep_sf"/>
</dbReference>
<dbReference type="eggNOG" id="KOG1868">
    <property type="taxonomic scope" value="Eukaryota"/>
</dbReference>
<dbReference type="InterPro" id="IPR018200">
    <property type="entry name" value="USP_CS"/>
</dbReference>
<evidence type="ECO:0000313" key="10">
    <source>
        <dbReference type="Proteomes" id="UP000006310"/>
    </source>
</evidence>
<dbReference type="PROSITE" id="PS50235">
    <property type="entry name" value="USP_3"/>
    <property type="match status" value="1"/>
</dbReference>
<comment type="similarity">
    <text evidence="2 7">Belongs to the peptidase C19 family.</text>
</comment>
<dbReference type="PROSITE" id="PS00973">
    <property type="entry name" value="USP_2"/>
    <property type="match status" value="1"/>
</dbReference>
<dbReference type="CDD" id="cd02674">
    <property type="entry name" value="Peptidase_C19R"/>
    <property type="match status" value="1"/>
</dbReference>
<dbReference type="RefSeq" id="XP_022465463.1">
    <property type="nucleotide sequence ID" value="XM_022609026.1"/>
</dbReference>
<sequence length="671" mass="78023">MTYPVEFQYKSRADPSMDNVEHMYHETNTLNMEQGTPGPALEKMILYNNIPSLLVQCHRIWVTYSDECHRLLEDTEQCTYMKQRERYETAYGHYMEVRDTLLNKIPLMPEFNDFFVRDRDDQTRAHYLRFKELVEKDRRINDLREKLSQLRTKKTFFTGFLKQSWISEGTLRRILLSKSSGDILVIEVRELSLSTQHPQDSKFNVCIDPILIKEQETLSKLEHNLEKVTKPGELFYFRGRNDFEYIVICVPIKELPSGTGYKKSVILFEKIITDLKPRTIDQRYPKLYMCSVNYDAIITKNDLGNNSNMAGPAFSIQLPLFTGNNPQTLSNTHKPNYTSPTVIKGIQNEGNCCYMNCIIQCLLCFPEFTNKFLDNAYLGTINVNSRLGHQGLVVKNWAKIIQAFFQVSQENIQPAVSITEFREQWANLFPEYGKYQQHDCSEFCLRLLEEIHEDSNWGRPQNSDAAMQVDDYREAWNLYRKGNSSYIVDTFKGQIKSQLTCQVCQTQSNNYEPFSILNLPIPLVSMCHIYDCMKELFKVHVLTGDDRWYCSTCKTKTHSTLGTTITNVPEVLIIHFNRFDNLLNKKECFVKYPYLLDLSQGNGLLGKCDVPYKLVAVACHTGTLFSGHYTAYCFKNSENGWYHFDDTQCKPVSNGECISQSAYLLFYQKQQ</sequence>
<dbReference type="GeneID" id="34526941"/>
<organism evidence="9 10">
    <name type="scientific">Huiozyma naganishii (strain ATCC MYA-139 / BCRC 22969 / CBS 8797 / KCTC 17520 / NBRC 10181 / NCYC 3082 / Yp74L-3)</name>
    <name type="common">Yeast</name>
    <name type="synonym">Kazachstania naganishii</name>
    <dbReference type="NCBI Taxonomy" id="1071383"/>
    <lineage>
        <taxon>Eukaryota</taxon>
        <taxon>Fungi</taxon>
        <taxon>Dikarya</taxon>
        <taxon>Ascomycota</taxon>
        <taxon>Saccharomycotina</taxon>
        <taxon>Saccharomycetes</taxon>
        <taxon>Saccharomycetales</taxon>
        <taxon>Saccharomycetaceae</taxon>
        <taxon>Huiozyma</taxon>
    </lineage>
</organism>
<evidence type="ECO:0000256" key="3">
    <source>
        <dbReference type="ARBA" id="ARBA00022670"/>
    </source>
</evidence>
<dbReference type="GO" id="GO:0004843">
    <property type="term" value="F:cysteine-type deubiquitinase activity"/>
    <property type="evidence" value="ECO:0007669"/>
    <property type="project" value="UniProtKB-UniRule"/>
</dbReference>
<dbReference type="EMBL" id="HE978320">
    <property type="protein sequence ID" value="CCK71217.1"/>
    <property type="molecule type" value="Genomic_DNA"/>
</dbReference>
<reference evidence="9 10" key="1">
    <citation type="journal article" date="2011" name="Proc. Natl. Acad. Sci. U.S.A.">
        <title>Evolutionary erosion of yeast sex chromosomes by mating-type switching accidents.</title>
        <authorList>
            <person name="Gordon J.L."/>
            <person name="Armisen D."/>
            <person name="Proux-Wera E."/>
            <person name="Oheigeartaigh S.S."/>
            <person name="Byrne K.P."/>
            <person name="Wolfe K.H."/>
        </authorList>
    </citation>
    <scope>NUCLEOTIDE SEQUENCE [LARGE SCALE GENOMIC DNA]</scope>
    <source>
        <strain evidence="10">ATCC MYA-139 / BCRC 22969 / CBS 8797 / CCRC 22969 / KCTC 17520 / NBRC 10181 / NCYC 3082</strain>
    </source>
</reference>
<dbReference type="PANTHER" id="PTHR21646:SF95">
    <property type="entry name" value="UBIQUITIN CARBOXYL-TERMINAL HYDROLASE 4-RELATED"/>
    <property type="match status" value="1"/>
</dbReference>
<dbReference type="PANTHER" id="PTHR21646">
    <property type="entry name" value="UBIQUITIN CARBOXYL-TERMINAL HYDROLASE"/>
    <property type="match status" value="1"/>
</dbReference>
<comment type="catalytic activity">
    <reaction evidence="1 7">
        <text>Thiol-dependent hydrolysis of ester, thioester, amide, peptide and isopeptide bonds formed by the C-terminal Gly of ubiquitin (a 76-residue protein attached to proteins as an intracellular targeting signal).</text>
        <dbReference type="EC" id="3.4.19.12"/>
    </reaction>
</comment>
<evidence type="ECO:0000313" key="9">
    <source>
        <dbReference type="EMBL" id="CCK71217.1"/>
    </source>
</evidence>
<dbReference type="AlphaFoldDB" id="J7S0Y5"/>
<evidence type="ECO:0000256" key="6">
    <source>
        <dbReference type="ARBA" id="ARBA00022807"/>
    </source>
</evidence>
<evidence type="ECO:0000256" key="1">
    <source>
        <dbReference type="ARBA" id="ARBA00000707"/>
    </source>
</evidence>
<proteinExistence type="inferred from homology"/>
<keyword evidence="4 7" id="KW-0833">Ubl conjugation pathway</keyword>
<evidence type="ECO:0000256" key="7">
    <source>
        <dbReference type="RuleBase" id="RU366025"/>
    </source>
</evidence>
<accession>J7S0Y5</accession>
<dbReference type="GO" id="GO:0006508">
    <property type="term" value="P:proteolysis"/>
    <property type="evidence" value="ECO:0007669"/>
    <property type="project" value="UniProtKB-KW"/>
</dbReference>
<dbReference type="InterPro" id="IPR001394">
    <property type="entry name" value="Peptidase_C19_UCH"/>
</dbReference>
<dbReference type="SUPFAM" id="SSF54001">
    <property type="entry name" value="Cysteine proteinases"/>
    <property type="match status" value="1"/>
</dbReference>
<dbReference type="HOGENOM" id="CLU_005922_1_0_1"/>
<dbReference type="EC" id="3.4.19.12" evidence="7"/>
<dbReference type="InterPro" id="IPR050185">
    <property type="entry name" value="Ub_carboxyl-term_hydrolase"/>
</dbReference>
<evidence type="ECO:0000259" key="8">
    <source>
        <dbReference type="PROSITE" id="PS50235"/>
    </source>
</evidence>
<evidence type="ECO:0000256" key="5">
    <source>
        <dbReference type="ARBA" id="ARBA00022801"/>
    </source>
</evidence>
<reference evidence="10" key="2">
    <citation type="submission" date="2012-08" db="EMBL/GenBank/DDBJ databases">
        <title>Genome sequence of Kazachstania naganishii.</title>
        <authorList>
            <person name="Gordon J.L."/>
            <person name="Armisen D."/>
            <person name="Proux-Wera E."/>
            <person name="OhEigeartaigh S.S."/>
            <person name="Byrne K.P."/>
            <person name="Wolfe K.H."/>
        </authorList>
    </citation>
    <scope>NUCLEOTIDE SEQUENCE [LARGE SCALE GENOMIC DNA]</scope>
    <source>
        <strain evidence="10">ATCC MYA-139 / BCRC 22969 / CBS 8797 / CCRC 22969 / KCTC 17520 / NBRC 10181 / NCYC 3082</strain>
    </source>
</reference>
<dbReference type="Gene3D" id="3.40.250.10">
    <property type="entry name" value="Rhodanese-like domain"/>
    <property type="match status" value="1"/>
</dbReference>
<dbReference type="InterPro" id="IPR036873">
    <property type="entry name" value="Rhodanese-like_dom_sf"/>
</dbReference>
<dbReference type="GO" id="GO:0016579">
    <property type="term" value="P:protein deubiquitination"/>
    <property type="evidence" value="ECO:0007669"/>
    <property type="project" value="InterPro"/>
</dbReference>
<keyword evidence="6 7" id="KW-0788">Thiol protease</keyword>
<evidence type="ECO:0000256" key="4">
    <source>
        <dbReference type="ARBA" id="ARBA00022786"/>
    </source>
</evidence>
<feature type="domain" description="USP" evidence="8">
    <location>
        <begin position="344"/>
        <end position="670"/>
    </location>
</feature>
<keyword evidence="3 7" id="KW-0645">Protease</keyword>
<evidence type="ECO:0000256" key="2">
    <source>
        <dbReference type="ARBA" id="ARBA00009085"/>
    </source>
</evidence>
<dbReference type="Proteomes" id="UP000006310">
    <property type="component" value="Chromosome 7"/>
</dbReference>
<gene>
    <name evidence="9" type="primary">KNAG0G01590</name>
    <name evidence="9" type="ordered locus">KNAG_0G01590</name>
</gene>
<keyword evidence="5 7" id="KW-0378">Hydrolase</keyword>
<name>J7S0Y5_HUIN7</name>
<dbReference type="Pfam" id="PF00443">
    <property type="entry name" value="UCH"/>
    <property type="match status" value="1"/>
</dbReference>
<dbReference type="InterPro" id="IPR028889">
    <property type="entry name" value="USP"/>
</dbReference>